<evidence type="ECO:0000313" key="2">
    <source>
        <dbReference type="Proteomes" id="UP001516464"/>
    </source>
</evidence>
<name>A0ABQ7I0Q8_9MICR</name>
<proteinExistence type="predicted"/>
<gene>
    <name evidence="1" type="primary">NOC4</name>
    <name evidence="1" type="ORF">TCON_0792</name>
</gene>
<organism evidence="1 2">
    <name type="scientific">Astathelohania contejeani</name>
    <dbReference type="NCBI Taxonomy" id="164912"/>
    <lineage>
        <taxon>Eukaryota</taxon>
        <taxon>Fungi</taxon>
        <taxon>Fungi incertae sedis</taxon>
        <taxon>Microsporidia</taxon>
        <taxon>Astathelohaniidae</taxon>
        <taxon>Astathelohania</taxon>
    </lineage>
</organism>
<comment type="caution">
    <text evidence="1">The sequence shown here is derived from an EMBL/GenBank/DDBJ whole genome shotgun (WGS) entry which is preliminary data.</text>
</comment>
<sequence>MDKKLIEKLNEEINKNNPEEIISTLTSLSNTLLYLNPDEIATIELDHAVSSIIPIIPDNLKKPFYKLMPSLLVAIKEPRLLYTHLIKETGIHVCECLFHLSKEFNVEVPNLHNKILMALNAELLEEEGRYTLTFLINTMNDRSLCMEIIQRIIKRLCELALEVSSQSALDILHTVLIIMQIHPTCFKMAQPISYKEPRSDLSFFQPYLFELDILYSSLDPLKNIIKRIRSASKKYDLDLIFNQPFPTLTQNGRQLEEGRSK</sequence>
<evidence type="ECO:0000313" key="1">
    <source>
        <dbReference type="EMBL" id="KAF7684005.1"/>
    </source>
</evidence>
<protein>
    <submittedName>
        <fullName evidence="1">Nucleolar complex protein 4</fullName>
    </submittedName>
</protein>
<dbReference type="EMBL" id="SBIQ01000034">
    <property type="protein sequence ID" value="KAF7684005.1"/>
    <property type="molecule type" value="Genomic_DNA"/>
</dbReference>
<accession>A0ABQ7I0Q8</accession>
<reference evidence="1 2" key="1">
    <citation type="submission" date="2019-01" db="EMBL/GenBank/DDBJ databases">
        <title>Genomes sequencing and comparative genomics of infectious freshwater microsporidia, Cucumispora dikerogammari and Thelohania contejeani.</title>
        <authorList>
            <person name="Cormier A."/>
            <person name="Giraud I."/>
            <person name="Wattier R."/>
            <person name="Teixeira M."/>
            <person name="Grandjean F."/>
            <person name="Rigaud T."/>
            <person name="Cordaux R."/>
        </authorList>
    </citation>
    <scope>NUCLEOTIDE SEQUENCE [LARGE SCALE GENOMIC DNA]</scope>
    <source>
        <strain evidence="1">T1</strain>
        <tissue evidence="1">Spores</tissue>
    </source>
</reference>
<dbReference type="Proteomes" id="UP001516464">
    <property type="component" value="Unassembled WGS sequence"/>
</dbReference>
<keyword evidence="2" id="KW-1185">Reference proteome</keyword>